<dbReference type="GO" id="GO:0008880">
    <property type="term" value="F:glucuronate isomerase activity"/>
    <property type="evidence" value="ECO:0007669"/>
    <property type="project" value="UniProtKB-EC"/>
</dbReference>
<dbReference type="InterPro" id="IPR032466">
    <property type="entry name" value="Metal_Hydrolase"/>
</dbReference>
<sequence length="483" mass="55883">MEDKFLGPNWLLDTQEGIRLYHDVAVPFRKKVGIVDMHTHHNLRQIVENKPFPNIWRAEVLEERKEYANCDHYIIQLAAKFPGFSQEFARDPDVSDYEKWMALSKVFPYLEGSHVHQWMHLDLKRMFGIEELLSADTGQRIWKRANELLRGEEMFPQAILKRIGAKLICTTDDPIDDLRYHKMAKNIKDVTFLPTFRPDAYCNIFSEDWRKNVERICQLTRQDTSLNGLVEALRIRHAYFAEMGAKASDHGLLEPCGLNVSQKRAEQIFREAYDRGKKFDIRSVETRQFISYMMHKFCEMNQERGMVTQIHYGAVRNANEYLFKRWGADVGGDVAAENVNIVENLRPLLSRFFSGESEDQGHLILYPMNQTFAHTNLMLERAFPNVHSGFPWWHNDAPYIMEQYLLHIAGSSLLTSSGGPVCDGRKVLSEGSRFEVFDRIICRAVGKLIADGQMSYDGGARAVKALMYENQARIFSLKGELNE</sequence>
<dbReference type="AlphaFoldDB" id="A0A662D3X5"/>
<dbReference type="PANTHER" id="PTHR30068">
    <property type="entry name" value="URONATE ISOMERASE"/>
    <property type="match status" value="1"/>
</dbReference>
<dbReference type="EC" id="5.3.1.12" evidence="4"/>
<dbReference type="Gene3D" id="3.20.20.140">
    <property type="entry name" value="Metal-dependent hydrolases"/>
    <property type="match status" value="1"/>
</dbReference>
<evidence type="ECO:0000256" key="6">
    <source>
        <dbReference type="ARBA" id="ARBA00023235"/>
    </source>
</evidence>
<proteinExistence type="inferred from homology"/>
<comment type="pathway">
    <text evidence="2">Carbohydrate metabolism; pentose and glucuronate interconversion.</text>
</comment>
<evidence type="ECO:0000313" key="7">
    <source>
        <dbReference type="EMBL" id="RLE07555.1"/>
    </source>
</evidence>
<reference evidence="7 8" key="1">
    <citation type="submission" date="2018-06" db="EMBL/GenBank/DDBJ databases">
        <title>Extensive metabolic versatility and redundancy in microbially diverse, dynamic hydrothermal sediments.</title>
        <authorList>
            <person name="Dombrowski N."/>
            <person name="Teske A."/>
            <person name="Baker B.J."/>
        </authorList>
    </citation>
    <scope>NUCLEOTIDE SEQUENCE [LARGE SCALE GENOMIC DNA]</scope>
    <source>
        <strain evidence="7">B7_G13</strain>
    </source>
</reference>
<evidence type="ECO:0000313" key="8">
    <source>
        <dbReference type="Proteomes" id="UP000277457"/>
    </source>
</evidence>
<dbReference type="Proteomes" id="UP000277457">
    <property type="component" value="Unassembled WGS sequence"/>
</dbReference>
<evidence type="ECO:0000256" key="5">
    <source>
        <dbReference type="ARBA" id="ARBA00020555"/>
    </source>
</evidence>
<organism evidence="7 8">
    <name type="scientific">Aerophobetes bacterium</name>
    <dbReference type="NCBI Taxonomy" id="2030807"/>
    <lineage>
        <taxon>Bacteria</taxon>
        <taxon>Candidatus Aerophobota</taxon>
    </lineage>
</organism>
<comment type="catalytic activity">
    <reaction evidence="1">
        <text>D-glucuronate = D-fructuronate</text>
        <dbReference type="Rhea" id="RHEA:13049"/>
        <dbReference type="ChEBI" id="CHEBI:58720"/>
        <dbReference type="ChEBI" id="CHEBI:59863"/>
        <dbReference type="EC" id="5.3.1.12"/>
    </reaction>
</comment>
<evidence type="ECO:0000256" key="2">
    <source>
        <dbReference type="ARBA" id="ARBA00004892"/>
    </source>
</evidence>
<comment type="caution">
    <text evidence="7">The sequence shown here is derived from an EMBL/GenBank/DDBJ whole genome shotgun (WGS) entry which is preliminary data.</text>
</comment>
<dbReference type="EMBL" id="QMPY01000085">
    <property type="protein sequence ID" value="RLE07555.1"/>
    <property type="molecule type" value="Genomic_DNA"/>
</dbReference>
<accession>A0A662D3X5</accession>
<protein>
    <recommendedName>
        <fullName evidence="5">Uronate isomerase</fullName>
        <ecNumber evidence="4">5.3.1.12</ecNumber>
    </recommendedName>
</protein>
<dbReference type="GO" id="GO:0019698">
    <property type="term" value="P:D-galacturonate catabolic process"/>
    <property type="evidence" value="ECO:0007669"/>
    <property type="project" value="TreeGrafter"/>
</dbReference>
<dbReference type="InterPro" id="IPR003766">
    <property type="entry name" value="Uronate_isomerase"/>
</dbReference>
<dbReference type="Pfam" id="PF02614">
    <property type="entry name" value="UxaC"/>
    <property type="match status" value="1"/>
</dbReference>
<dbReference type="UniPathway" id="UPA00246"/>
<comment type="similarity">
    <text evidence="3">Belongs to the metallo-dependent hydrolases superfamily. Uronate isomerase family.</text>
</comment>
<evidence type="ECO:0000256" key="4">
    <source>
        <dbReference type="ARBA" id="ARBA00012546"/>
    </source>
</evidence>
<dbReference type="GO" id="GO:0042840">
    <property type="term" value="P:D-glucuronate catabolic process"/>
    <property type="evidence" value="ECO:0007669"/>
    <property type="project" value="TreeGrafter"/>
</dbReference>
<dbReference type="PANTHER" id="PTHR30068:SF4">
    <property type="entry name" value="URONATE ISOMERASE"/>
    <property type="match status" value="1"/>
</dbReference>
<dbReference type="SUPFAM" id="SSF51556">
    <property type="entry name" value="Metallo-dependent hydrolases"/>
    <property type="match status" value="1"/>
</dbReference>
<keyword evidence="6" id="KW-0413">Isomerase</keyword>
<name>A0A662D3X5_UNCAE</name>
<evidence type="ECO:0000256" key="3">
    <source>
        <dbReference type="ARBA" id="ARBA00008397"/>
    </source>
</evidence>
<gene>
    <name evidence="7" type="ORF">DRZ78_02790</name>
</gene>
<dbReference type="Gene3D" id="1.10.2020.10">
    <property type="entry name" value="uronate isomerase, domain 2, chain A"/>
    <property type="match status" value="1"/>
</dbReference>
<evidence type="ECO:0000256" key="1">
    <source>
        <dbReference type="ARBA" id="ARBA00001165"/>
    </source>
</evidence>